<accession>A0AA38S5Q1</accession>
<dbReference type="InterPro" id="IPR036259">
    <property type="entry name" value="MFS_trans_sf"/>
</dbReference>
<comment type="caution">
    <text evidence="12">The sequence shown here is derived from an EMBL/GenBank/DDBJ whole genome shotgun (WGS) entry which is preliminary data.</text>
</comment>
<proteinExistence type="inferred from homology"/>
<gene>
    <name evidence="12" type="ORF">NKR23_g1243</name>
</gene>
<comment type="subcellular location">
    <subcellularLocation>
        <location evidence="1">Membrane</location>
        <topology evidence="1">Multi-pass membrane protein</topology>
    </subcellularLocation>
</comment>
<evidence type="ECO:0000256" key="10">
    <source>
        <dbReference type="SAM" id="Phobius"/>
    </source>
</evidence>
<dbReference type="PROSITE" id="PS50850">
    <property type="entry name" value="MFS"/>
    <property type="match status" value="1"/>
</dbReference>
<feature type="transmembrane region" description="Helical" evidence="10">
    <location>
        <begin position="20"/>
        <end position="38"/>
    </location>
</feature>
<dbReference type="PROSITE" id="PS00217">
    <property type="entry name" value="SUGAR_TRANSPORT_2"/>
    <property type="match status" value="1"/>
</dbReference>
<keyword evidence="5 10" id="KW-1133">Transmembrane helix</keyword>
<evidence type="ECO:0000259" key="11">
    <source>
        <dbReference type="PROSITE" id="PS50850"/>
    </source>
</evidence>
<evidence type="ECO:0000256" key="1">
    <source>
        <dbReference type="ARBA" id="ARBA00004141"/>
    </source>
</evidence>
<evidence type="ECO:0000256" key="7">
    <source>
        <dbReference type="ARBA" id="ARBA00023180"/>
    </source>
</evidence>
<dbReference type="FunFam" id="1.20.1250.20:FF:000115">
    <property type="entry name" value="High-affinity glucose transporter"/>
    <property type="match status" value="1"/>
</dbReference>
<keyword evidence="12" id="KW-0762">Sugar transport</keyword>
<evidence type="ECO:0000256" key="9">
    <source>
        <dbReference type="SAM" id="MobiDB-lite"/>
    </source>
</evidence>
<dbReference type="Pfam" id="PF00083">
    <property type="entry name" value="Sugar_tr"/>
    <property type="match status" value="1"/>
</dbReference>
<keyword evidence="7" id="KW-0325">Glycoprotein</keyword>
<keyword evidence="3 8" id="KW-0813">Transport</keyword>
<dbReference type="CDD" id="cd17356">
    <property type="entry name" value="MFS_HXT"/>
    <property type="match status" value="1"/>
</dbReference>
<sequence length="561" mass="61142">MAGLRKLSLVKPHDEAGKSWPAIVIGAFVAFGGVLFGYDTGTISGILAMDYFKALFSTGYKDGQGNPAISSSQQSAIVSILSAGTFFGALGSPLMADYIGRRLALIMSTLVFVLGVIFQTAATSLPLFLAGRFFAGFGVGLISALIPLYQSETAPKWIRGAIVGAYQFAITIGLLLAAILDNATAHRMDTGSYRIPIAVQFAWAIILIGGMLVLPETPRYLIKRGKYDKAARSMGRLRRLPPDHPAVADELAEIRANHEYEMRLGKASYIDCFRGEMRKRQLTGMGLQALQQLTGINFIFYYGTQYFKNSGIHDPFIIQVITSVINVVSTIPGLYAIDKWGRRPMLFWGAIGMCVSQFLVAMLGTTTTGQASDGTIIVHNVAAQKAGVAFVCIYIFFFASTWGPLAWVVTGEIFPLKQRAKGLSMTTATNWLLNWAIAYATPYLVNWGPGNANLQSKIFFIWFACCFLCIAFVYFYIYETKGLTLEEVDELYAEVKGINGARHSTKWVPTVRFRNREDAAGIDAATGRVEGTDTEAVKEGASVSQHREGGAGAEIAEKEVV</sequence>
<dbReference type="InterPro" id="IPR020846">
    <property type="entry name" value="MFS_dom"/>
</dbReference>
<feature type="transmembrane region" description="Helical" evidence="10">
    <location>
        <begin position="192"/>
        <end position="214"/>
    </location>
</feature>
<dbReference type="EMBL" id="JANBVO010000002">
    <property type="protein sequence ID" value="KAJ9156674.1"/>
    <property type="molecule type" value="Genomic_DNA"/>
</dbReference>
<evidence type="ECO:0000256" key="6">
    <source>
        <dbReference type="ARBA" id="ARBA00023136"/>
    </source>
</evidence>
<dbReference type="PANTHER" id="PTHR48022:SF17">
    <property type="entry name" value="HEXOSE TRANSPORTER"/>
    <property type="match status" value="1"/>
</dbReference>
<dbReference type="PRINTS" id="PR00171">
    <property type="entry name" value="SUGRTRNSPORT"/>
</dbReference>
<feature type="transmembrane region" description="Helical" evidence="10">
    <location>
        <begin position="422"/>
        <end position="445"/>
    </location>
</feature>
<feature type="compositionally biased region" description="Basic and acidic residues" evidence="9">
    <location>
        <begin position="545"/>
        <end position="561"/>
    </location>
</feature>
<dbReference type="GO" id="GO:0010255">
    <property type="term" value="P:glucose mediated signaling pathway"/>
    <property type="evidence" value="ECO:0007669"/>
    <property type="project" value="UniProtKB-ARBA"/>
</dbReference>
<protein>
    <submittedName>
        <fullName evidence="12">High-affinity glucose transporter RGT2</fullName>
    </submittedName>
</protein>
<dbReference type="GO" id="GO:0005351">
    <property type="term" value="F:carbohydrate:proton symporter activity"/>
    <property type="evidence" value="ECO:0007669"/>
    <property type="project" value="TreeGrafter"/>
</dbReference>
<feature type="domain" description="Major facilitator superfamily (MFS) profile" evidence="11">
    <location>
        <begin position="25"/>
        <end position="481"/>
    </location>
</feature>
<evidence type="ECO:0000313" key="12">
    <source>
        <dbReference type="EMBL" id="KAJ9156674.1"/>
    </source>
</evidence>
<evidence type="ECO:0000256" key="8">
    <source>
        <dbReference type="RuleBase" id="RU003346"/>
    </source>
</evidence>
<dbReference type="GO" id="GO:0005886">
    <property type="term" value="C:plasma membrane"/>
    <property type="evidence" value="ECO:0007669"/>
    <property type="project" value="UniProtKB-ARBA"/>
</dbReference>
<name>A0AA38S5Q1_9PEZI</name>
<evidence type="ECO:0000256" key="2">
    <source>
        <dbReference type="ARBA" id="ARBA00010992"/>
    </source>
</evidence>
<feature type="region of interest" description="Disordered" evidence="9">
    <location>
        <begin position="531"/>
        <end position="561"/>
    </location>
</feature>
<feature type="transmembrane region" description="Helical" evidence="10">
    <location>
        <begin position="128"/>
        <end position="149"/>
    </location>
</feature>
<evidence type="ECO:0000313" key="13">
    <source>
        <dbReference type="Proteomes" id="UP001174694"/>
    </source>
</evidence>
<dbReference type="InterPro" id="IPR005828">
    <property type="entry name" value="MFS_sugar_transport-like"/>
</dbReference>
<organism evidence="12 13">
    <name type="scientific">Pleurostoma richardsiae</name>
    <dbReference type="NCBI Taxonomy" id="41990"/>
    <lineage>
        <taxon>Eukaryota</taxon>
        <taxon>Fungi</taxon>
        <taxon>Dikarya</taxon>
        <taxon>Ascomycota</taxon>
        <taxon>Pezizomycotina</taxon>
        <taxon>Sordariomycetes</taxon>
        <taxon>Sordariomycetidae</taxon>
        <taxon>Calosphaeriales</taxon>
        <taxon>Pleurostomataceae</taxon>
        <taxon>Pleurostoma</taxon>
    </lineage>
</organism>
<evidence type="ECO:0000256" key="4">
    <source>
        <dbReference type="ARBA" id="ARBA00022692"/>
    </source>
</evidence>
<dbReference type="InterPro" id="IPR005829">
    <property type="entry name" value="Sugar_transporter_CS"/>
</dbReference>
<feature type="transmembrane region" description="Helical" evidence="10">
    <location>
        <begin position="316"/>
        <end position="337"/>
    </location>
</feature>
<dbReference type="Proteomes" id="UP001174694">
    <property type="component" value="Unassembled WGS sequence"/>
</dbReference>
<dbReference type="SUPFAM" id="SSF103473">
    <property type="entry name" value="MFS general substrate transporter"/>
    <property type="match status" value="1"/>
</dbReference>
<feature type="transmembrane region" description="Helical" evidence="10">
    <location>
        <begin position="103"/>
        <end position="122"/>
    </location>
</feature>
<keyword evidence="6 10" id="KW-0472">Membrane</keyword>
<dbReference type="PROSITE" id="PS00216">
    <property type="entry name" value="SUGAR_TRANSPORT_1"/>
    <property type="match status" value="1"/>
</dbReference>
<keyword evidence="4 10" id="KW-0812">Transmembrane</keyword>
<dbReference type="AlphaFoldDB" id="A0AA38S5Q1"/>
<feature type="transmembrane region" description="Helical" evidence="10">
    <location>
        <begin position="457"/>
        <end position="477"/>
    </location>
</feature>
<reference evidence="12" key="1">
    <citation type="submission" date="2022-07" db="EMBL/GenBank/DDBJ databases">
        <title>Fungi with potential for degradation of polypropylene.</title>
        <authorList>
            <person name="Gostincar C."/>
        </authorList>
    </citation>
    <scope>NUCLEOTIDE SEQUENCE</scope>
    <source>
        <strain evidence="12">EXF-13308</strain>
    </source>
</reference>
<dbReference type="GO" id="GO:0005536">
    <property type="term" value="F:D-glucose binding"/>
    <property type="evidence" value="ECO:0007669"/>
    <property type="project" value="UniProtKB-ARBA"/>
</dbReference>
<keyword evidence="13" id="KW-1185">Reference proteome</keyword>
<dbReference type="NCBIfam" id="TIGR00879">
    <property type="entry name" value="SP"/>
    <property type="match status" value="1"/>
</dbReference>
<comment type="similarity">
    <text evidence="2 8">Belongs to the major facilitator superfamily. Sugar transporter (TC 2.A.1.1) family.</text>
</comment>
<dbReference type="Gene3D" id="1.20.1250.20">
    <property type="entry name" value="MFS general substrate transporter like domains"/>
    <property type="match status" value="1"/>
</dbReference>
<feature type="transmembrane region" description="Helical" evidence="10">
    <location>
        <begin position="161"/>
        <end position="180"/>
    </location>
</feature>
<feature type="transmembrane region" description="Helical" evidence="10">
    <location>
        <begin position="386"/>
        <end position="410"/>
    </location>
</feature>
<feature type="transmembrane region" description="Helical" evidence="10">
    <location>
        <begin position="346"/>
        <end position="366"/>
    </location>
</feature>
<feature type="transmembrane region" description="Helical" evidence="10">
    <location>
        <begin position="282"/>
        <end position="304"/>
    </location>
</feature>
<dbReference type="InterPro" id="IPR003663">
    <property type="entry name" value="Sugar/inositol_transpt"/>
</dbReference>
<dbReference type="InterPro" id="IPR050360">
    <property type="entry name" value="MFS_Sugar_Transporters"/>
</dbReference>
<evidence type="ECO:0000256" key="3">
    <source>
        <dbReference type="ARBA" id="ARBA00022448"/>
    </source>
</evidence>
<evidence type="ECO:0000256" key="5">
    <source>
        <dbReference type="ARBA" id="ARBA00022989"/>
    </source>
</evidence>
<dbReference type="PANTHER" id="PTHR48022">
    <property type="entry name" value="PLASTIDIC GLUCOSE TRANSPORTER 4"/>
    <property type="match status" value="1"/>
</dbReference>
<feature type="transmembrane region" description="Helical" evidence="10">
    <location>
        <begin position="76"/>
        <end position="96"/>
    </location>
</feature>